<dbReference type="PANTHER" id="PTHR47197">
    <property type="entry name" value="PROTEIN NIRF"/>
    <property type="match status" value="1"/>
</dbReference>
<proteinExistence type="predicted"/>
<dbReference type="Gene3D" id="2.130.10.10">
    <property type="entry name" value="YVTN repeat-like/Quinoprotein amine dehydrogenase"/>
    <property type="match status" value="2"/>
</dbReference>
<accession>A0ABX8AHU1</accession>
<organism evidence="2 3">
    <name type="scientific">Tardiphaga alba</name>
    <dbReference type="NCBI Taxonomy" id="340268"/>
    <lineage>
        <taxon>Bacteria</taxon>
        <taxon>Pseudomonadati</taxon>
        <taxon>Pseudomonadota</taxon>
        <taxon>Alphaproteobacteria</taxon>
        <taxon>Hyphomicrobiales</taxon>
        <taxon>Nitrobacteraceae</taxon>
        <taxon>Tardiphaga</taxon>
    </lineage>
</organism>
<dbReference type="EMBL" id="CP036498">
    <property type="protein sequence ID" value="QUS41965.1"/>
    <property type="molecule type" value="Genomic_DNA"/>
</dbReference>
<dbReference type="RefSeq" id="WP_211910697.1">
    <property type="nucleotide sequence ID" value="NZ_CP036498.1"/>
</dbReference>
<dbReference type="SUPFAM" id="SSF50974">
    <property type="entry name" value="Nitrous oxide reductase, N-terminal domain"/>
    <property type="match status" value="1"/>
</dbReference>
<keyword evidence="3" id="KW-1185">Reference proteome</keyword>
<dbReference type="InterPro" id="IPR011045">
    <property type="entry name" value="N2O_reductase_N"/>
</dbReference>
<gene>
    <name evidence="2" type="ORF">RPMA_26345</name>
</gene>
<dbReference type="NCBIfam" id="TIGR02276">
    <property type="entry name" value="beta_rpt_yvtn"/>
    <property type="match status" value="2"/>
</dbReference>
<reference evidence="2 3" key="1">
    <citation type="submission" date="2019-02" db="EMBL/GenBank/DDBJ databases">
        <title>Emended description of the genus Rhodopseudomonas and description of Rhodopseudomonas albus sp. nov., a non-phototrophic, heavy-metal-tolerant bacterium isolated from garden soil.</title>
        <authorList>
            <person name="Bao Z."/>
            <person name="Cao W.W."/>
            <person name="Sato Y."/>
            <person name="Nishizawa T."/>
            <person name="Zhao J."/>
            <person name="Guo Y."/>
            <person name="Ohta H."/>
        </authorList>
    </citation>
    <scope>NUCLEOTIDE SEQUENCE [LARGE SCALE GENOMIC DNA]</scope>
    <source>
        <strain evidence="2 3">SK50-23</strain>
    </source>
</reference>
<evidence type="ECO:0000313" key="3">
    <source>
        <dbReference type="Proteomes" id="UP000682843"/>
    </source>
</evidence>
<dbReference type="InterPro" id="IPR019405">
    <property type="entry name" value="Lactonase_7-beta_prop"/>
</dbReference>
<dbReference type="InterPro" id="IPR015943">
    <property type="entry name" value="WD40/YVTN_repeat-like_dom_sf"/>
</dbReference>
<feature type="signal peptide" evidence="1">
    <location>
        <begin position="1"/>
        <end position="18"/>
    </location>
</feature>
<name>A0ABX8AHU1_9BRAD</name>
<dbReference type="Pfam" id="PF10282">
    <property type="entry name" value="Lactonase"/>
    <property type="match status" value="1"/>
</dbReference>
<sequence length="485" mass="51384">MIRAARLATCLAISMAHAATATAGQAPGAASDPDIPISSRDRVYAAEQFSNTVSVIDPMANRLLGVIRLGEPQPVNFSPLYRGQVLVHGMGYAPDGRTIAVVSIGSNSVTFIDTATNKVKHTTYLGRSPHEAFYTPDGSEVWVTVRGEDYVSVIDAKSFAEIARIKTPNGPGMQIFSPDGKYAYICSSFNPELVVVSVKDRSIVATVQQESPFCPNIAASPNGDQVWFTLKDTGRTQIFNARPPFERITTIDTGPITNHVNFARTPQGTFAYVSVGGLNAVKVYRTDNFEQLAVIPVGNLPHGVWPSGDGRRIYVGLENDDALAAIDTATNKVIAHVPVGQAPQAINYVPNAVREGAGTENLVPPGAAGHAVHLTLSVKGAQAGDRAPTNVALFDQGLVQIFQAAVTGLQPKKPYFIGLAEQPDGHGSVQPLAVFTTNPAGSAIVNASGPIRQLVQSGDDKTRRYLVIGEGTAAQPGTIVQLQAR</sequence>
<dbReference type="PANTHER" id="PTHR47197:SF3">
    <property type="entry name" value="DIHYDRO-HEME D1 DEHYDROGENASE"/>
    <property type="match status" value="1"/>
</dbReference>
<evidence type="ECO:0000256" key="1">
    <source>
        <dbReference type="SAM" id="SignalP"/>
    </source>
</evidence>
<protein>
    <submittedName>
        <fullName evidence="2">YncE family protein</fullName>
    </submittedName>
</protein>
<feature type="chain" id="PRO_5046719954" evidence="1">
    <location>
        <begin position="19"/>
        <end position="485"/>
    </location>
</feature>
<evidence type="ECO:0000313" key="2">
    <source>
        <dbReference type="EMBL" id="QUS41965.1"/>
    </source>
</evidence>
<dbReference type="InterPro" id="IPR011964">
    <property type="entry name" value="YVTN_b-propeller_repeat"/>
</dbReference>
<dbReference type="InterPro" id="IPR051200">
    <property type="entry name" value="Host-pathogen_enzymatic-act"/>
</dbReference>
<dbReference type="Proteomes" id="UP000682843">
    <property type="component" value="Chromosome"/>
</dbReference>
<keyword evidence="1" id="KW-0732">Signal</keyword>